<dbReference type="Proteomes" id="UP000694380">
    <property type="component" value="Unplaced"/>
</dbReference>
<proteinExistence type="predicted"/>
<evidence type="ECO:0000313" key="1">
    <source>
        <dbReference type="Ensembl" id="ENSCPBP00000017464.1"/>
    </source>
</evidence>
<dbReference type="Ensembl" id="ENSCPBT00000020642.1">
    <property type="protein sequence ID" value="ENSCPBP00000017464.1"/>
    <property type="gene ID" value="ENSCPBG00000012796.1"/>
</dbReference>
<sequence>MYNIFEGKQLYTFAFKHIPLIKCCTTINSLMVLVLPPLNLRTALQLISCHWAQCFNYNEESLNRIGKKCWLKRRSSFPSRRTLAVFALSDSDSLGALCPSPVLRVGTRGTGSPPSYEEIMKAGKY</sequence>
<organism evidence="1 2">
    <name type="scientific">Chrysemys picta bellii</name>
    <name type="common">Western painted turtle</name>
    <name type="synonym">Emys bellii</name>
    <dbReference type="NCBI Taxonomy" id="8478"/>
    <lineage>
        <taxon>Eukaryota</taxon>
        <taxon>Metazoa</taxon>
        <taxon>Chordata</taxon>
        <taxon>Craniata</taxon>
        <taxon>Vertebrata</taxon>
        <taxon>Euteleostomi</taxon>
        <taxon>Archelosauria</taxon>
        <taxon>Testudinata</taxon>
        <taxon>Testudines</taxon>
        <taxon>Cryptodira</taxon>
        <taxon>Durocryptodira</taxon>
        <taxon>Testudinoidea</taxon>
        <taxon>Emydidae</taxon>
        <taxon>Chrysemys</taxon>
    </lineage>
</organism>
<keyword evidence="2" id="KW-1185">Reference proteome</keyword>
<dbReference type="AlphaFoldDB" id="A0A8C3HFX1"/>
<reference evidence="1" key="1">
    <citation type="submission" date="2025-08" db="UniProtKB">
        <authorList>
            <consortium name="Ensembl"/>
        </authorList>
    </citation>
    <scope>IDENTIFICATION</scope>
</reference>
<protein>
    <submittedName>
        <fullName evidence="1">Uncharacterized protein</fullName>
    </submittedName>
</protein>
<evidence type="ECO:0000313" key="2">
    <source>
        <dbReference type="Proteomes" id="UP000694380"/>
    </source>
</evidence>
<reference evidence="1" key="2">
    <citation type="submission" date="2025-09" db="UniProtKB">
        <authorList>
            <consortium name="Ensembl"/>
        </authorList>
    </citation>
    <scope>IDENTIFICATION</scope>
</reference>
<accession>A0A8C3HFX1</accession>
<name>A0A8C3HFX1_CHRPI</name>